<protein>
    <submittedName>
        <fullName evidence="1">Uncharacterized protein</fullName>
    </submittedName>
</protein>
<reference evidence="1" key="1">
    <citation type="submission" date="2023-07" db="EMBL/GenBank/DDBJ databases">
        <authorList>
            <consortium name="AG Swart"/>
            <person name="Singh M."/>
            <person name="Singh A."/>
            <person name="Seah K."/>
            <person name="Emmerich C."/>
        </authorList>
    </citation>
    <scope>NUCLEOTIDE SEQUENCE</scope>
    <source>
        <strain evidence="1">DP1</strain>
    </source>
</reference>
<accession>A0AAD1XE90</accession>
<proteinExistence type="predicted"/>
<dbReference type="AlphaFoldDB" id="A0AAD1XE90"/>
<gene>
    <name evidence="1" type="ORF">ECRASSUSDP1_LOCUS9221</name>
</gene>
<organism evidence="1 2">
    <name type="scientific">Euplotes crassus</name>
    <dbReference type="NCBI Taxonomy" id="5936"/>
    <lineage>
        <taxon>Eukaryota</taxon>
        <taxon>Sar</taxon>
        <taxon>Alveolata</taxon>
        <taxon>Ciliophora</taxon>
        <taxon>Intramacronucleata</taxon>
        <taxon>Spirotrichea</taxon>
        <taxon>Hypotrichia</taxon>
        <taxon>Euplotida</taxon>
        <taxon>Euplotidae</taxon>
        <taxon>Moneuplotes</taxon>
    </lineage>
</organism>
<sequence>MTTTQPHLSQIFSSIMTISEILPFYSRPDCVHLFMTRFTSESRRIWLTQIYKWSKVFSPWKQCMYPILVENIEPVATVGPRLFLKYFFRVNYKEIEKAVKFVQESLPIEIYYIQISDRNFDLIKNLTSPAADYQNLRGTKGSNGLQETVKTLKDLPARLEVLCEIINEKYEKLTLEKLKIQHYQYKLHTKPIKLYKVPEIFILSFGVTWTDELLLLDSCSNVWFDKDFSRLDADTIKRESRKLFYINNDRELNKFTDKTLKIPNLFFESKEEIIFSFCKRLDPHKICNSDTLKTIKNKCGRLESLCFHLDTGTLKYECAVVVREAIEIFPHCKIVFGYGAFAEISKFDILCSKAVVTLVENGKQITYYLRDCKVKTSDDLLVDSEKHIQIASILAVLGIVCGVDIQLIDCENNEYQKFNRKDDQDHDRSSKSTDSMPNSVVTILSTDITKICV</sequence>
<comment type="caution">
    <text evidence="1">The sequence shown here is derived from an EMBL/GenBank/DDBJ whole genome shotgun (WGS) entry which is preliminary data.</text>
</comment>
<dbReference type="EMBL" id="CAMPGE010009058">
    <property type="protein sequence ID" value="CAI2367932.1"/>
    <property type="molecule type" value="Genomic_DNA"/>
</dbReference>
<dbReference type="Proteomes" id="UP001295684">
    <property type="component" value="Unassembled WGS sequence"/>
</dbReference>
<evidence type="ECO:0000313" key="2">
    <source>
        <dbReference type="Proteomes" id="UP001295684"/>
    </source>
</evidence>
<name>A0AAD1XE90_EUPCR</name>
<keyword evidence="2" id="KW-1185">Reference proteome</keyword>
<evidence type="ECO:0000313" key="1">
    <source>
        <dbReference type="EMBL" id="CAI2367932.1"/>
    </source>
</evidence>